<keyword evidence="2" id="KW-1185">Reference proteome</keyword>
<dbReference type="OrthoDB" id="2392358at2759"/>
<organism evidence="1 2">
    <name type="scientific">Funneliformis caledonium</name>
    <dbReference type="NCBI Taxonomy" id="1117310"/>
    <lineage>
        <taxon>Eukaryota</taxon>
        <taxon>Fungi</taxon>
        <taxon>Fungi incertae sedis</taxon>
        <taxon>Mucoromycota</taxon>
        <taxon>Glomeromycotina</taxon>
        <taxon>Glomeromycetes</taxon>
        <taxon>Glomerales</taxon>
        <taxon>Glomeraceae</taxon>
        <taxon>Funneliformis</taxon>
    </lineage>
</organism>
<sequence>MKTCVINEKTFEKHSSLHFNDNRDSYSEQFDNKSNTTSEFFVELPKLQLFEFSEENYIKVQIALEREFVDQLSDENEEDFDADSKNQEVPLLPIPIEETNEPVYKPNLTVKANFSPCVLIDYLDNKLQMCGQTGNVRNICQLVGT</sequence>
<gene>
    <name evidence="1" type="ORF">FCALED_LOCUS10855</name>
</gene>
<evidence type="ECO:0000313" key="1">
    <source>
        <dbReference type="EMBL" id="CAG8646849.1"/>
    </source>
</evidence>
<protein>
    <submittedName>
        <fullName evidence="1">8761_t:CDS:1</fullName>
    </submittedName>
</protein>
<accession>A0A9N9H042</accession>
<proteinExistence type="predicted"/>
<evidence type="ECO:0000313" key="2">
    <source>
        <dbReference type="Proteomes" id="UP000789570"/>
    </source>
</evidence>
<dbReference type="Proteomes" id="UP000789570">
    <property type="component" value="Unassembled WGS sequence"/>
</dbReference>
<name>A0A9N9H042_9GLOM</name>
<dbReference type="EMBL" id="CAJVPQ010004209">
    <property type="protein sequence ID" value="CAG8646849.1"/>
    <property type="molecule type" value="Genomic_DNA"/>
</dbReference>
<reference evidence="1" key="1">
    <citation type="submission" date="2021-06" db="EMBL/GenBank/DDBJ databases">
        <authorList>
            <person name="Kallberg Y."/>
            <person name="Tangrot J."/>
            <person name="Rosling A."/>
        </authorList>
    </citation>
    <scope>NUCLEOTIDE SEQUENCE</scope>
    <source>
        <strain evidence="1">UK204</strain>
    </source>
</reference>
<comment type="caution">
    <text evidence="1">The sequence shown here is derived from an EMBL/GenBank/DDBJ whole genome shotgun (WGS) entry which is preliminary data.</text>
</comment>
<dbReference type="AlphaFoldDB" id="A0A9N9H042"/>